<dbReference type="Proteomes" id="UP001345219">
    <property type="component" value="Chromosome 12"/>
</dbReference>
<keyword evidence="2" id="KW-1185">Reference proteome</keyword>
<proteinExistence type="predicted"/>
<dbReference type="EMBL" id="JAXIOK010000019">
    <property type="protein sequence ID" value="KAK4748722.1"/>
    <property type="molecule type" value="Genomic_DNA"/>
</dbReference>
<accession>A0AAN7H3M3</accession>
<protein>
    <submittedName>
        <fullName evidence="1">Uncharacterized protein</fullName>
    </submittedName>
</protein>
<comment type="caution">
    <text evidence="1">The sequence shown here is derived from an EMBL/GenBank/DDBJ whole genome shotgun (WGS) entry which is preliminary data.</text>
</comment>
<dbReference type="AlphaFoldDB" id="A0AAN7H3M3"/>
<organism evidence="1 2">
    <name type="scientific">Trapa incisa</name>
    <dbReference type="NCBI Taxonomy" id="236973"/>
    <lineage>
        <taxon>Eukaryota</taxon>
        <taxon>Viridiplantae</taxon>
        <taxon>Streptophyta</taxon>
        <taxon>Embryophyta</taxon>
        <taxon>Tracheophyta</taxon>
        <taxon>Spermatophyta</taxon>
        <taxon>Magnoliopsida</taxon>
        <taxon>eudicotyledons</taxon>
        <taxon>Gunneridae</taxon>
        <taxon>Pentapetalae</taxon>
        <taxon>rosids</taxon>
        <taxon>malvids</taxon>
        <taxon>Myrtales</taxon>
        <taxon>Lythraceae</taxon>
        <taxon>Trapa</taxon>
    </lineage>
</organism>
<name>A0AAN7H3M3_9MYRT</name>
<gene>
    <name evidence="1" type="ORF">SAY87_015308</name>
</gene>
<reference evidence="1 2" key="1">
    <citation type="journal article" date="2023" name="Hortic Res">
        <title>Pangenome of water caltrop reveals structural variations and asymmetric subgenome divergence after allopolyploidization.</title>
        <authorList>
            <person name="Zhang X."/>
            <person name="Chen Y."/>
            <person name="Wang L."/>
            <person name="Yuan Y."/>
            <person name="Fang M."/>
            <person name="Shi L."/>
            <person name="Lu R."/>
            <person name="Comes H.P."/>
            <person name="Ma Y."/>
            <person name="Chen Y."/>
            <person name="Huang G."/>
            <person name="Zhou Y."/>
            <person name="Zheng Z."/>
            <person name="Qiu Y."/>
        </authorList>
    </citation>
    <scope>NUCLEOTIDE SEQUENCE [LARGE SCALE GENOMIC DNA]</scope>
    <source>
        <tissue evidence="1">Roots</tissue>
    </source>
</reference>
<evidence type="ECO:0000313" key="1">
    <source>
        <dbReference type="EMBL" id="KAK4748722.1"/>
    </source>
</evidence>
<evidence type="ECO:0000313" key="2">
    <source>
        <dbReference type="Proteomes" id="UP001345219"/>
    </source>
</evidence>
<sequence>MNECDLPLQKLRVEKKMPGFGTVLMQKLMTGKFSSGLKFRSSMGFDKGCRRNKDPFINHQFPCHLEEEWGHKV</sequence>